<keyword evidence="20" id="KW-1185">Reference proteome</keyword>
<evidence type="ECO:0000256" key="10">
    <source>
        <dbReference type="ARBA" id="ARBA00023132"/>
    </source>
</evidence>
<dbReference type="Gene3D" id="3.30.70.270">
    <property type="match status" value="1"/>
</dbReference>
<dbReference type="CDD" id="cd03714">
    <property type="entry name" value="RT_DIRS1"/>
    <property type="match status" value="1"/>
</dbReference>
<dbReference type="InterPro" id="IPR035979">
    <property type="entry name" value="RBD_domain_sf"/>
</dbReference>
<evidence type="ECO:0000256" key="14">
    <source>
        <dbReference type="ARBA" id="ARBA00030250"/>
    </source>
</evidence>
<reference evidence="19" key="1">
    <citation type="submission" date="2023-07" db="EMBL/GenBank/DDBJ databases">
        <authorList>
            <person name="Stuckert A."/>
        </authorList>
    </citation>
    <scope>NUCLEOTIDE SEQUENCE</scope>
</reference>
<dbReference type="SUPFAM" id="SSF54928">
    <property type="entry name" value="RNA-binding domain, RBD"/>
    <property type="match status" value="1"/>
</dbReference>
<gene>
    <name evidence="19" type="ORF">RIMI_LOCUS19647086</name>
</gene>
<feature type="region of interest" description="Disordered" evidence="16">
    <location>
        <begin position="596"/>
        <end position="616"/>
    </location>
</feature>
<comment type="similarity">
    <text evidence="2">Belongs to the Nup35 family.</text>
</comment>
<dbReference type="InterPro" id="IPR007846">
    <property type="entry name" value="RRM_NUP35_dom"/>
</dbReference>
<organism evidence="19 20">
    <name type="scientific">Ranitomeya imitator</name>
    <name type="common">mimic poison frog</name>
    <dbReference type="NCBI Taxonomy" id="111125"/>
    <lineage>
        <taxon>Eukaryota</taxon>
        <taxon>Metazoa</taxon>
        <taxon>Chordata</taxon>
        <taxon>Craniata</taxon>
        <taxon>Vertebrata</taxon>
        <taxon>Euteleostomi</taxon>
        <taxon>Amphibia</taxon>
        <taxon>Batrachia</taxon>
        <taxon>Anura</taxon>
        <taxon>Neobatrachia</taxon>
        <taxon>Hyloidea</taxon>
        <taxon>Dendrobatidae</taxon>
        <taxon>Dendrobatinae</taxon>
        <taxon>Ranitomeya</taxon>
    </lineage>
</organism>
<dbReference type="PANTHER" id="PTHR21527:SF6">
    <property type="entry name" value="NUCLEOPORIN NUP35"/>
    <property type="match status" value="1"/>
</dbReference>
<comment type="subcellular location">
    <subcellularLocation>
        <location evidence="1">Nucleus</location>
        <location evidence="1">Nuclear pore complex</location>
    </subcellularLocation>
</comment>
<evidence type="ECO:0000313" key="19">
    <source>
        <dbReference type="EMBL" id="CAJ0964828.1"/>
    </source>
</evidence>
<feature type="domain" description="Reverse transcriptase" evidence="17">
    <location>
        <begin position="34"/>
        <end position="220"/>
    </location>
</feature>
<dbReference type="InterPro" id="IPR000477">
    <property type="entry name" value="RT_dom"/>
</dbReference>
<accession>A0ABN9MET7</accession>
<dbReference type="Pfam" id="PF05172">
    <property type="entry name" value="RRM_Nup35"/>
    <property type="match status" value="1"/>
</dbReference>
<proteinExistence type="inferred from homology"/>
<dbReference type="PROSITE" id="PS50878">
    <property type="entry name" value="RT_POL"/>
    <property type="match status" value="1"/>
</dbReference>
<dbReference type="EMBL" id="CAUEEQ010063373">
    <property type="protein sequence ID" value="CAJ0964828.1"/>
    <property type="molecule type" value="Genomic_DNA"/>
</dbReference>
<sequence>MPHNQFVVTPRRKSEIEQLSIQREVLTLLEKKVLQEVPQQEETRGFYSPLFLRTKPDGTFRVIINLKQLNRYLVIEKFKMETIKSCVRSLIPSCFMTVIDLKDAYYHVPIHPDFRKYLRVAVMIQGELKHYQYKALPFGLAIAPRVFTKLMAEVMAHIREQNILIVPYLDDLLVMGSSSLHCSQQLNRVMVALSNLGWFLNLEKSRLIPSQVQLYLGILIDSTKQECRLPEEKVSNMIHLVALPRLGTHSTSGGSDAASGLPGAQLRSYLNHALAGRVMSSFSLDSLGTGGEPMTLGSPTSPKPSGGAQFLPGFLMGDIPTPVTPQLRPSLGIMELRSPLIGGSSPPQPMLPAHKDKSGAPPVSSIYDDLLSPGLGSTPLSSRKLTNLSTMQTSHTGIIPATPCAPARVFSPATIMQTRKGVLSPAQVDPFYRQGDTLTSDDHLDDSWITVFGFPQASASYILLQFAQYGNIVKHVMSNAGNWMHIQYQSKLQARKALSKDGKIFGDCIMIGVKPCIDKSVMDSGEKTSVSSVSTPPITAFGTPTQQNGTPRSGMRPLAAVYRVSTSDYQVFSVGCNLNYFPEGYRVNSHTCSPTKRTMSTACTATPYPHRSLSRTKSLAHKRAQKSGPGSVSHPLAFQSLSVGGDEDVHQLQGRLISSMLLRLVRRRWMLARRLTGSPTAISAAALLSLRPHLFPFTMTAPHVDACRRAPTSGGIPPLSPVRRPRSAGKPAVLGGIACGAVRCRAAGSAPSLSSLDSPATALCKRPVRGCGGVSLTDAGAEVRDDDFRSQEVTSHAEGAGVLDTSGRKLIQWRAHRSSIKYGSKEESLVLLFRRR</sequence>
<comment type="caution">
    <text evidence="19">The sequence shown here is derived from an EMBL/GenBank/DDBJ whole genome shotgun (WGS) entry which is preliminary data.</text>
</comment>
<evidence type="ECO:0000259" key="18">
    <source>
        <dbReference type="PROSITE" id="PS51472"/>
    </source>
</evidence>
<dbReference type="Pfam" id="PF00078">
    <property type="entry name" value="RVT_1"/>
    <property type="match status" value="1"/>
</dbReference>
<dbReference type="Proteomes" id="UP001176940">
    <property type="component" value="Unassembled WGS sequence"/>
</dbReference>
<dbReference type="PROSITE" id="PS51472">
    <property type="entry name" value="RRM_NUP35"/>
    <property type="match status" value="1"/>
</dbReference>
<dbReference type="InterPro" id="IPR012677">
    <property type="entry name" value="Nucleotide-bd_a/b_plait_sf"/>
</dbReference>
<keyword evidence="8" id="KW-0653">Protein transport</keyword>
<evidence type="ECO:0000256" key="6">
    <source>
        <dbReference type="ARBA" id="ARBA00022448"/>
    </source>
</evidence>
<keyword evidence="6 15" id="KW-0813">Transport</keyword>
<dbReference type="CDD" id="cd12722">
    <property type="entry name" value="RRM_Nup53"/>
    <property type="match status" value="1"/>
</dbReference>
<feature type="compositionally biased region" description="Polar residues" evidence="16">
    <location>
        <begin position="542"/>
        <end position="551"/>
    </location>
</feature>
<comment type="similarity">
    <text evidence="3">Belongs to the beta type-B retroviral polymerase family. HERV class-II K(HML-2) pol subfamily.</text>
</comment>
<keyword evidence="10 15" id="KW-0906">Nuclear pore complex</keyword>
<evidence type="ECO:0000256" key="2">
    <source>
        <dbReference type="ARBA" id="ARBA00009454"/>
    </source>
</evidence>
<keyword evidence="11 15" id="KW-0539">Nucleus</keyword>
<dbReference type="EC" id="3.1.26.4" evidence="4"/>
<evidence type="ECO:0000313" key="20">
    <source>
        <dbReference type="Proteomes" id="UP001176940"/>
    </source>
</evidence>
<feature type="region of interest" description="Disordered" evidence="16">
    <location>
        <begin position="528"/>
        <end position="553"/>
    </location>
</feature>
<dbReference type="Gene3D" id="3.10.10.10">
    <property type="entry name" value="HIV Type 1 Reverse Transcriptase, subunit A, domain 1"/>
    <property type="match status" value="1"/>
</dbReference>
<dbReference type="InterPro" id="IPR043128">
    <property type="entry name" value="Rev_trsase/Diguanyl_cyclase"/>
</dbReference>
<evidence type="ECO:0000256" key="3">
    <source>
        <dbReference type="ARBA" id="ARBA00010879"/>
    </source>
</evidence>
<evidence type="ECO:0000256" key="11">
    <source>
        <dbReference type="ARBA" id="ARBA00023242"/>
    </source>
</evidence>
<evidence type="ECO:0000256" key="7">
    <source>
        <dbReference type="ARBA" id="ARBA00022816"/>
    </source>
</evidence>
<name>A0ABN9MET7_9NEOB</name>
<evidence type="ECO:0000259" key="17">
    <source>
        <dbReference type="PROSITE" id="PS50878"/>
    </source>
</evidence>
<feature type="compositionally biased region" description="Low complexity" evidence="16">
    <location>
        <begin position="528"/>
        <end position="537"/>
    </location>
</feature>
<dbReference type="PANTHER" id="PTHR21527">
    <property type="entry name" value="NUCLEOPORIN NUP35"/>
    <property type="match status" value="1"/>
</dbReference>
<evidence type="ECO:0000256" key="8">
    <source>
        <dbReference type="ARBA" id="ARBA00022927"/>
    </source>
</evidence>
<keyword evidence="7 15" id="KW-0509">mRNA transport</keyword>
<evidence type="ECO:0000256" key="5">
    <source>
        <dbReference type="ARBA" id="ARBA00016439"/>
    </source>
</evidence>
<dbReference type="Gene3D" id="3.30.70.330">
    <property type="match status" value="1"/>
</dbReference>
<dbReference type="InterPro" id="IPR043502">
    <property type="entry name" value="DNA/RNA_pol_sf"/>
</dbReference>
<evidence type="ECO:0000256" key="16">
    <source>
        <dbReference type="SAM" id="MobiDB-lite"/>
    </source>
</evidence>
<evidence type="ECO:0000256" key="4">
    <source>
        <dbReference type="ARBA" id="ARBA00012180"/>
    </source>
</evidence>
<evidence type="ECO:0000256" key="15">
    <source>
        <dbReference type="PROSITE-ProRule" id="PRU00804"/>
    </source>
</evidence>
<dbReference type="SUPFAM" id="SSF56672">
    <property type="entry name" value="DNA/RNA polymerases"/>
    <property type="match status" value="1"/>
</dbReference>
<evidence type="ECO:0000256" key="1">
    <source>
        <dbReference type="ARBA" id="ARBA00004567"/>
    </source>
</evidence>
<feature type="domain" description="RRM Nup35-type" evidence="18">
    <location>
        <begin position="443"/>
        <end position="523"/>
    </location>
</feature>
<protein>
    <recommendedName>
        <fullName evidence="5">Nucleoporin NUP35</fullName>
        <ecNumber evidence="4">3.1.26.4</ecNumber>
    </recommendedName>
    <alternativeName>
        <fullName evidence="14">35 kDa nucleoporin</fullName>
    </alternativeName>
    <alternativeName>
        <fullName evidence="13">Nuclear pore complex protein Nup53</fullName>
    </alternativeName>
    <alternativeName>
        <fullName evidence="12">Nucleoporin NUP53</fullName>
    </alternativeName>
</protein>
<evidence type="ECO:0000256" key="13">
    <source>
        <dbReference type="ARBA" id="ARBA00030113"/>
    </source>
</evidence>
<keyword evidence="9" id="KW-0811">Translocation</keyword>
<evidence type="ECO:0000256" key="9">
    <source>
        <dbReference type="ARBA" id="ARBA00023010"/>
    </source>
</evidence>
<evidence type="ECO:0000256" key="12">
    <source>
        <dbReference type="ARBA" id="ARBA00029997"/>
    </source>
</evidence>